<dbReference type="RefSeq" id="WP_259034989.1">
    <property type="nucleotide sequence ID" value="NZ_JAJISC010000002.1"/>
</dbReference>
<dbReference type="Proteomes" id="UP001165542">
    <property type="component" value="Unassembled WGS sequence"/>
</dbReference>
<accession>A0ABT2EBL2</accession>
<name>A0ABT2EBL2_9GAMM</name>
<proteinExistence type="predicted"/>
<reference evidence="1" key="1">
    <citation type="submission" date="2021-11" db="EMBL/GenBank/DDBJ databases">
        <title>Halomonas sp., isolated from a coastal aquaculture zone in Dongshan Bay.</title>
        <authorList>
            <person name="Lin W."/>
        </authorList>
    </citation>
    <scope>NUCLEOTIDE SEQUENCE</scope>
    <source>
        <strain evidence="1">Yzlin-01</strain>
    </source>
</reference>
<protein>
    <recommendedName>
        <fullName evidence="3">DUF1828 domain-containing protein</fullName>
    </recommendedName>
</protein>
<organism evidence="1 2">
    <name type="scientific">Halomonas dongshanensis</name>
    <dbReference type="NCBI Taxonomy" id="2890835"/>
    <lineage>
        <taxon>Bacteria</taxon>
        <taxon>Pseudomonadati</taxon>
        <taxon>Pseudomonadota</taxon>
        <taxon>Gammaproteobacteria</taxon>
        <taxon>Oceanospirillales</taxon>
        <taxon>Halomonadaceae</taxon>
        <taxon>Halomonas</taxon>
    </lineage>
</organism>
<keyword evidence="2" id="KW-1185">Reference proteome</keyword>
<evidence type="ECO:0000313" key="1">
    <source>
        <dbReference type="EMBL" id="MCS2608480.1"/>
    </source>
</evidence>
<sequence length="249" mass="28097">MSGNVFIDERVVLLDKWGISCREVVFENYKDKILGCFVSVSDLNLVAEKLAESVIDFSWISNLDKGTKRAYERTSKETAAALVEIFKSTGINNGIINEEFGEVLVSIGASQTLASLFEHISLPIAELWKPQLKQNEGFDFHTVCKLNFINYGEAKYSLSSNPHGKSLSQTKRFFHEEKHFRDRVHLISLVDEVAINNLDNDQYGAIIAFSINSENASKIFENAIDLIEEKIEVDSLEKIYMVGVGVEYE</sequence>
<gene>
    <name evidence="1" type="ORF">LLY24_03985</name>
</gene>
<comment type="caution">
    <text evidence="1">The sequence shown here is derived from an EMBL/GenBank/DDBJ whole genome shotgun (WGS) entry which is preliminary data.</text>
</comment>
<dbReference type="EMBL" id="JAJISC010000002">
    <property type="protein sequence ID" value="MCS2608480.1"/>
    <property type="molecule type" value="Genomic_DNA"/>
</dbReference>
<evidence type="ECO:0000313" key="2">
    <source>
        <dbReference type="Proteomes" id="UP001165542"/>
    </source>
</evidence>
<evidence type="ECO:0008006" key="3">
    <source>
        <dbReference type="Google" id="ProtNLM"/>
    </source>
</evidence>